<dbReference type="GO" id="GO:0045892">
    <property type="term" value="P:negative regulation of DNA-templated transcription"/>
    <property type="evidence" value="ECO:0007669"/>
    <property type="project" value="UniProtKB-ARBA"/>
</dbReference>
<evidence type="ECO:0000313" key="1">
    <source>
        <dbReference type="EMBL" id="OGK55035.1"/>
    </source>
</evidence>
<dbReference type="EMBL" id="MGAV01000012">
    <property type="protein sequence ID" value="OGK55035.1"/>
    <property type="molecule type" value="Genomic_DNA"/>
</dbReference>
<dbReference type="InterPro" id="IPR038390">
    <property type="entry name" value="Metal_Tscrpt_repr_sf"/>
</dbReference>
<evidence type="ECO:0008006" key="3">
    <source>
        <dbReference type="Google" id="ProtNLM"/>
    </source>
</evidence>
<organism evidence="1 2">
    <name type="scientific">Candidatus Roizmanbacteria bacterium RIFCSPLOWO2_02_FULL_36_11</name>
    <dbReference type="NCBI Taxonomy" id="1802071"/>
    <lineage>
        <taxon>Bacteria</taxon>
        <taxon>Candidatus Roizmaniibacteriota</taxon>
    </lineage>
</organism>
<comment type="caution">
    <text evidence="1">The sequence shown here is derived from an EMBL/GenBank/DDBJ whole genome shotgun (WGS) entry which is preliminary data.</text>
</comment>
<name>A0A1F7JHF9_9BACT</name>
<gene>
    <name evidence="1" type="ORF">A3H78_00990</name>
</gene>
<reference evidence="1 2" key="1">
    <citation type="journal article" date="2016" name="Nat. Commun.">
        <title>Thousands of microbial genomes shed light on interconnected biogeochemical processes in an aquifer system.</title>
        <authorList>
            <person name="Anantharaman K."/>
            <person name="Brown C.T."/>
            <person name="Hug L.A."/>
            <person name="Sharon I."/>
            <person name="Castelle C.J."/>
            <person name="Probst A.J."/>
            <person name="Thomas B.C."/>
            <person name="Singh A."/>
            <person name="Wilkins M.J."/>
            <person name="Karaoz U."/>
            <person name="Brodie E.L."/>
            <person name="Williams K.H."/>
            <person name="Hubbard S.S."/>
            <person name="Banfield J.F."/>
        </authorList>
    </citation>
    <scope>NUCLEOTIDE SEQUENCE [LARGE SCALE GENOMIC DNA]</scope>
</reference>
<proteinExistence type="predicted"/>
<sequence>MQTDIDSRINRLVGQIEGIRRMVNSKRDCTDIAQQILAAREALSKIGLIVLKEGICKIKPQQANKVGHILERVFRI</sequence>
<protein>
    <recommendedName>
        <fullName evidence="3">Cytoplasmic protein</fullName>
    </recommendedName>
</protein>
<accession>A0A1F7JHF9</accession>
<dbReference type="Proteomes" id="UP000177418">
    <property type="component" value="Unassembled WGS sequence"/>
</dbReference>
<dbReference type="PANTHER" id="PTHR33677">
    <property type="entry name" value="TRANSCRIPTIONAL REPRESSOR FRMR-RELATED"/>
    <property type="match status" value="1"/>
</dbReference>
<dbReference type="GO" id="GO:0046872">
    <property type="term" value="F:metal ion binding"/>
    <property type="evidence" value="ECO:0007669"/>
    <property type="project" value="InterPro"/>
</dbReference>
<dbReference type="Pfam" id="PF02583">
    <property type="entry name" value="Trns_repr_metal"/>
    <property type="match status" value="1"/>
</dbReference>
<dbReference type="Gene3D" id="1.20.58.1000">
    <property type="entry name" value="Metal-sensitive repressor, helix protomer"/>
    <property type="match status" value="1"/>
</dbReference>
<evidence type="ECO:0000313" key="2">
    <source>
        <dbReference type="Proteomes" id="UP000177418"/>
    </source>
</evidence>
<dbReference type="InterPro" id="IPR003735">
    <property type="entry name" value="Metal_Tscrpt_repr"/>
</dbReference>
<dbReference type="AlphaFoldDB" id="A0A1F7JHF9"/>
<dbReference type="GO" id="GO:0003677">
    <property type="term" value="F:DNA binding"/>
    <property type="evidence" value="ECO:0007669"/>
    <property type="project" value="InterPro"/>
</dbReference>